<evidence type="ECO:0000256" key="1">
    <source>
        <dbReference type="SAM" id="MobiDB-lite"/>
    </source>
</evidence>
<proteinExistence type="predicted"/>
<feature type="compositionally biased region" description="Acidic residues" evidence="1">
    <location>
        <begin position="65"/>
        <end position="75"/>
    </location>
</feature>
<accession>A0ABS7RIN0</accession>
<gene>
    <name evidence="2" type="ORF">K1X13_08710</name>
</gene>
<dbReference type="RefSeq" id="WP_221024712.1">
    <property type="nucleotide sequence ID" value="NZ_JAIEZQ010000002.1"/>
</dbReference>
<feature type="compositionally biased region" description="Basic and acidic residues" evidence="1">
    <location>
        <begin position="76"/>
        <end position="87"/>
    </location>
</feature>
<evidence type="ECO:0000313" key="3">
    <source>
        <dbReference type="Proteomes" id="UP000754710"/>
    </source>
</evidence>
<organism evidence="2 3">
    <name type="scientific">Nocardioides jiangsuensis</name>
    <dbReference type="NCBI Taxonomy" id="2866161"/>
    <lineage>
        <taxon>Bacteria</taxon>
        <taxon>Bacillati</taxon>
        <taxon>Actinomycetota</taxon>
        <taxon>Actinomycetes</taxon>
        <taxon>Propionibacteriales</taxon>
        <taxon>Nocardioidaceae</taxon>
        <taxon>Nocardioides</taxon>
    </lineage>
</organism>
<dbReference type="EMBL" id="JAIEZQ010000002">
    <property type="protein sequence ID" value="MBY9074897.1"/>
    <property type="molecule type" value="Genomic_DNA"/>
</dbReference>
<name>A0ABS7RIN0_9ACTN</name>
<sequence length="87" mass="9829">MSEPYDPASTPSIEVRVFRHGELIERHLCESDEEAAVLVEQWSEVDDVNCFVDDLSFHHRVGDVLEPEPAEPADEDYPHEPAAEPEA</sequence>
<dbReference type="Proteomes" id="UP000754710">
    <property type="component" value="Unassembled WGS sequence"/>
</dbReference>
<comment type="caution">
    <text evidence="2">The sequence shown here is derived from an EMBL/GenBank/DDBJ whole genome shotgun (WGS) entry which is preliminary data.</text>
</comment>
<feature type="region of interest" description="Disordered" evidence="1">
    <location>
        <begin position="64"/>
        <end position="87"/>
    </location>
</feature>
<keyword evidence="3" id="KW-1185">Reference proteome</keyword>
<evidence type="ECO:0000313" key="2">
    <source>
        <dbReference type="EMBL" id="MBY9074897.1"/>
    </source>
</evidence>
<reference evidence="2 3" key="1">
    <citation type="submission" date="2021-08" db="EMBL/GenBank/DDBJ databases">
        <title>Nocardioides bacterium WL0053 sp. nov., isolated from the sediment.</title>
        <authorList>
            <person name="Wang L."/>
            <person name="Zhang D."/>
            <person name="Zhang A."/>
        </authorList>
    </citation>
    <scope>NUCLEOTIDE SEQUENCE [LARGE SCALE GENOMIC DNA]</scope>
    <source>
        <strain evidence="2 3">WL0053</strain>
    </source>
</reference>
<protein>
    <submittedName>
        <fullName evidence="2">Uncharacterized protein</fullName>
    </submittedName>
</protein>